<organism evidence="2 3">
    <name type="scientific">Mycobacteroides abscessus 21</name>
    <dbReference type="NCBI Taxonomy" id="1299324"/>
    <lineage>
        <taxon>Bacteria</taxon>
        <taxon>Bacillati</taxon>
        <taxon>Actinomycetota</taxon>
        <taxon>Actinomycetes</taxon>
        <taxon>Mycobacteriales</taxon>
        <taxon>Mycobacteriaceae</taxon>
        <taxon>Mycobacteroides</taxon>
        <taxon>Mycobacteroides abscessus</taxon>
    </lineage>
</organism>
<name>A0A829Q1L9_9MYCO</name>
<feature type="compositionally biased region" description="Basic and acidic residues" evidence="1">
    <location>
        <begin position="31"/>
        <end position="42"/>
    </location>
</feature>
<comment type="caution">
    <text evidence="2">The sequence shown here is derived from an EMBL/GenBank/DDBJ whole genome shotgun (WGS) entry which is preliminary data.</text>
</comment>
<evidence type="ECO:0000313" key="3">
    <source>
        <dbReference type="Proteomes" id="UP000020103"/>
    </source>
</evidence>
<sequence>MYQLAISAMPATRPQNGVPFDQLAKTPTQRTDIERSINSETDRHVVGTLVGKKGLREPHPPLR</sequence>
<evidence type="ECO:0000313" key="2">
    <source>
        <dbReference type="EMBL" id="EUA46449.1"/>
    </source>
</evidence>
<gene>
    <name evidence="2" type="ORF">I543_2385</name>
</gene>
<protein>
    <submittedName>
        <fullName evidence="2">Uncharacterized protein</fullName>
    </submittedName>
</protein>
<evidence type="ECO:0000256" key="1">
    <source>
        <dbReference type="SAM" id="MobiDB-lite"/>
    </source>
</evidence>
<proteinExistence type="predicted"/>
<dbReference type="EMBL" id="JAOF01000001">
    <property type="protein sequence ID" value="EUA46449.1"/>
    <property type="molecule type" value="Genomic_DNA"/>
</dbReference>
<dbReference type="Proteomes" id="UP000020103">
    <property type="component" value="Unassembled WGS sequence"/>
</dbReference>
<feature type="region of interest" description="Disordered" evidence="1">
    <location>
        <begin position="1"/>
        <end position="42"/>
    </location>
</feature>
<dbReference type="AlphaFoldDB" id="A0A829Q1L9"/>
<accession>A0A829Q1L9</accession>
<reference evidence="2 3" key="1">
    <citation type="submission" date="2013-12" db="EMBL/GenBank/DDBJ databases">
        <authorList>
            <person name="Madinger N."/>
            <person name="Lenaerts A."/>
            <person name="Ordway D."/>
            <person name="DeGroote M.A."/>
            <person name="Parker T."/>
            <person name="Sizemore C."/>
            <person name="Tallon L.J."/>
            <person name="Sadzewicz L.K."/>
            <person name="Sengamalay N."/>
            <person name="Fraser C.M."/>
            <person name="Hine E."/>
            <person name="Shefchek K.A."/>
            <person name="Das S.P."/>
            <person name="Tettelin H."/>
        </authorList>
    </citation>
    <scope>NUCLEOTIDE SEQUENCE [LARGE SCALE GENOMIC DNA]</scope>
    <source>
        <strain evidence="2 3">21</strain>
    </source>
</reference>